<dbReference type="Proteomes" id="UP000193100">
    <property type="component" value="Plasmid pSMR5"/>
</dbReference>
<organism evidence="1 2">
    <name type="scientific">Marinobacter salarius</name>
    <dbReference type="NCBI Taxonomy" id="1420917"/>
    <lineage>
        <taxon>Bacteria</taxon>
        <taxon>Pseudomonadati</taxon>
        <taxon>Pseudomonadota</taxon>
        <taxon>Gammaproteobacteria</taxon>
        <taxon>Pseudomonadales</taxon>
        <taxon>Marinobacteraceae</taxon>
        <taxon>Marinobacter</taxon>
    </lineage>
</organism>
<gene>
    <name evidence="1" type="ORF">MARSALSMR5_04100</name>
</gene>
<dbReference type="InterPro" id="IPR015947">
    <property type="entry name" value="PUA-like_sf"/>
</dbReference>
<geneLocation type="plasmid" evidence="2">
    <name>psmr5</name>
</geneLocation>
<dbReference type="EMBL" id="CP020932">
    <property type="protein sequence ID" value="ARM86120.1"/>
    <property type="molecule type" value="Genomic_DNA"/>
</dbReference>
<proteinExistence type="predicted"/>
<dbReference type="GeneID" id="77258296"/>
<evidence type="ECO:0000313" key="1">
    <source>
        <dbReference type="EMBL" id="ARM86120.1"/>
    </source>
</evidence>
<sequence>MRCCSSSECDDTLHLNLKGEYFDLIVAGEKLFEYRLRSGYWRKRLDGRSYGCVLVKKGYPRAGDQKRIVERPWRGYEEQTITHPHFGDDPVEVFAIRVN</sequence>
<dbReference type="AlphaFoldDB" id="A0A1W6KFD8"/>
<name>A0A1W6KFD8_9GAMM</name>
<keyword evidence="1" id="KW-0614">Plasmid</keyword>
<dbReference type="RefSeq" id="WP_085682088.1">
    <property type="nucleotide sequence ID" value="NZ_CP020932.1"/>
</dbReference>
<dbReference type="SUPFAM" id="SSF88697">
    <property type="entry name" value="PUA domain-like"/>
    <property type="match status" value="1"/>
</dbReference>
<reference evidence="1 2" key="1">
    <citation type="submission" date="2017-04" db="EMBL/GenBank/DDBJ databases">
        <title>Genome Sequence of Marinobacter salarius strain SMR5 Isolated from a culture of the Diatom Skeletonema marinoi.</title>
        <authorList>
            <person name="Topel M."/>
            <person name="Pinder M.I.M."/>
            <person name="Johansson O.N."/>
            <person name="Kourtchenko O."/>
            <person name="Godhe A."/>
            <person name="Clarke A.K."/>
        </authorList>
    </citation>
    <scope>NUCLEOTIDE SEQUENCE [LARGE SCALE GENOMIC DNA]</scope>
    <source>
        <strain evidence="1 2">SMR5</strain>
        <plasmid evidence="2">Plasmid psmr5</plasmid>
    </source>
</reference>
<evidence type="ECO:0008006" key="3">
    <source>
        <dbReference type="Google" id="ProtNLM"/>
    </source>
</evidence>
<evidence type="ECO:0000313" key="2">
    <source>
        <dbReference type="Proteomes" id="UP000193100"/>
    </source>
</evidence>
<accession>A0A1W6KFD8</accession>
<protein>
    <recommendedName>
        <fullName evidence="3">RNA-binding protein</fullName>
    </recommendedName>
</protein>